<dbReference type="Pfam" id="PF05119">
    <property type="entry name" value="Terminase_4"/>
    <property type="match status" value="1"/>
</dbReference>
<reference evidence="1" key="1">
    <citation type="journal article" date="2021" name="Proc. Natl. Acad. Sci. U.S.A.">
        <title>A Catalog of Tens of Thousands of Viruses from Human Metagenomes Reveals Hidden Associations with Chronic Diseases.</title>
        <authorList>
            <person name="Tisza M.J."/>
            <person name="Buck C.B."/>
        </authorList>
    </citation>
    <scope>NUCLEOTIDE SEQUENCE</scope>
    <source>
        <strain evidence="1">CtnR613</strain>
    </source>
</reference>
<accession>A0A8S5SNN5</accession>
<sequence length="156" mass="18058">MGRKKEPVSVLLEKGKKHLTKKEIKERQEQELKGFNDKVAPPKKLPKRLHEEFNYYSEELQRLDILTNLDIETLANYILIKDMYDKVTVEMANNIDILLDGKTINIQDKLSKQIITLSRELGLTVTSRMKLVVPKKEEEKKTDDFSLLFGGDINNG</sequence>
<protein>
    <submittedName>
        <fullName evidence="1">Terminase small subunit</fullName>
    </submittedName>
</protein>
<evidence type="ECO:0000313" key="1">
    <source>
        <dbReference type="EMBL" id="DAF52609.1"/>
    </source>
</evidence>
<organism evidence="1">
    <name type="scientific">Siphoviridae sp. ctnR613</name>
    <dbReference type="NCBI Taxonomy" id="2827939"/>
    <lineage>
        <taxon>Viruses</taxon>
        <taxon>Duplodnaviria</taxon>
        <taxon>Heunggongvirae</taxon>
        <taxon>Uroviricota</taxon>
        <taxon>Caudoviricetes</taxon>
    </lineage>
</organism>
<name>A0A8S5SNN5_9CAUD</name>
<proteinExistence type="predicted"/>
<dbReference type="EMBL" id="BK032640">
    <property type="protein sequence ID" value="DAF52609.1"/>
    <property type="molecule type" value="Genomic_DNA"/>
</dbReference>
<dbReference type="InterPro" id="IPR006448">
    <property type="entry name" value="Phage_term_ssu_P27"/>
</dbReference>